<organism evidence="2 3">
    <name type="scientific">Subtercola boreus</name>
    <dbReference type="NCBI Taxonomy" id="120213"/>
    <lineage>
        <taxon>Bacteria</taxon>
        <taxon>Bacillati</taxon>
        <taxon>Actinomycetota</taxon>
        <taxon>Actinomycetes</taxon>
        <taxon>Micrococcales</taxon>
        <taxon>Microbacteriaceae</taxon>
        <taxon>Subtercola</taxon>
    </lineage>
</organism>
<accession>A0A3E0VRG9</accession>
<proteinExistence type="predicted"/>
<evidence type="ECO:0000313" key="3">
    <source>
        <dbReference type="Proteomes" id="UP000256541"/>
    </source>
</evidence>
<reference evidence="2 3" key="1">
    <citation type="submission" date="2017-04" db="EMBL/GenBank/DDBJ databases">
        <title>Comparative genome analysis of Subtercola boreus.</title>
        <authorList>
            <person name="Cho Y.-J."/>
            <person name="Cho A."/>
            <person name="Kim O.-S."/>
            <person name="Lee J.-I."/>
        </authorList>
    </citation>
    <scope>NUCLEOTIDE SEQUENCE [LARGE SCALE GENOMIC DNA]</scope>
    <source>
        <strain evidence="2 3">P27479</strain>
    </source>
</reference>
<dbReference type="AlphaFoldDB" id="A0A3E0VRG9"/>
<name>A0A3E0VRG9_9MICO</name>
<dbReference type="OrthoDB" id="5125755at2"/>
<comment type="caution">
    <text evidence="2">The sequence shown here is derived from an EMBL/GenBank/DDBJ whole genome shotgun (WGS) entry which is preliminary data.</text>
</comment>
<dbReference type="EMBL" id="NBXB01000045">
    <property type="protein sequence ID" value="RFA12160.1"/>
    <property type="molecule type" value="Genomic_DNA"/>
</dbReference>
<feature type="region of interest" description="Disordered" evidence="1">
    <location>
        <begin position="91"/>
        <end position="133"/>
    </location>
</feature>
<gene>
    <name evidence="2" type="ORF">B7R22_17175</name>
</gene>
<evidence type="ECO:0000256" key="1">
    <source>
        <dbReference type="SAM" id="MobiDB-lite"/>
    </source>
</evidence>
<sequence>MARFKYTSLEDGQVIEADERLDHLEGLARWSVEDSEPEAAPASPVFVSDSMSPAADPIPVAGPVNLEPVTGGNPPLVSAGAGFSNPAEIISQEEAARRQAEALAANAPTPEGDGGTTPDDGPADIPEGEPTDKWSVAAIKAFATRERIDLAEAKNKGEYLTAIEAAGVAPAGDPTEEWTILQLKAYARREEIDLDGATLHDEILAKVAKQ</sequence>
<dbReference type="Proteomes" id="UP000256541">
    <property type="component" value="Unassembled WGS sequence"/>
</dbReference>
<evidence type="ECO:0000313" key="2">
    <source>
        <dbReference type="EMBL" id="RFA12160.1"/>
    </source>
</evidence>
<feature type="compositionally biased region" description="Low complexity" evidence="1">
    <location>
        <begin position="101"/>
        <end position="124"/>
    </location>
</feature>
<protein>
    <submittedName>
        <fullName evidence="2">Uncharacterized protein</fullName>
    </submittedName>
</protein>